<evidence type="ECO:0000256" key="6">
    <source>
        <dbReference type="SAM" id="MobiDB-lite"/>
    </source>
</evidence>
<gene>
    <name evidence="8" type="ORF">P43SY_000420</name>
</gene>
<keyword evidence="5 7" id="KW-0472">Membrane</keyword>
<evidence type="ECO:0000256" key="7">
    <source>
        <dbReference type="SAM" id="Phobius"/>
    </source>
</evidence>
<dbReference type="AlphaFoldDB" id="A0AAD5QA14"/>
<feature type="compositionally biased region" description="Acidic residues" evidence="6">
    <location>
        <begin position="233"/>
        <end position="243"/>
    </location>
</feature>
<dbReference type="EMBL" id="JAKCXM010000169">
    <property type="protein sequence ID" value="KAJ0399852.1"/>
    <property type="molecule type" value="Genomic_DNA"/>
</dbReference>
<comment type="caution">
    <text evidence="8">The sequence shown here is derived from an EMBL/GenBank/DDBJ whole genome shotgun (WGS) entry which is preliminary data.</text>
</comment>
<dbReference type="Proteomes" id="UP001209570">
    <property type="component" value="Unassembled WGS sequence"/>
</dbReference>
<keyword evidence="9" id="KW-1185">Reference proteome</keyword>
<feature type="region of interest" description="Disordered" evidence="6">
    <location>
        <begin position="233"/>
        <end position="253"/>
    </location>
</feature>
<feature type="region of interest" description="Disordered" evidence="6">
    <location>
        <begin position="1"/>
        <end position="24"/>
    </location>
</feature>
<feature type="transmembrane region" description="Helical" evidence="7">
    <location>
        <begin position="141"/>
        <end position="159"/>
    </location>
</feature>
<organism evidence="8 9">
    <name type="scientific">Pythium insidiosum</name>
    <name type="common">Pythiosis disease agent</name>
    <dbReference type="NCBI Taxonomy" id="114742"/>
    <lineage>
        <taxon>Eukaryota</taxon>
        <taxon>Sar</taxon>
        <taxon>Stramenopiles</taxon>
        <taxon>Oomycota</taxon>
        <taxon>Peronosporomycetes</taxon>
        <taxon>Pythiales</taxon>
        <taxon>Pythiaceae</taxon>
        <taxon>Pythium</taxon>
    </lineage>
</organism>
<evidence type="ECO:0000313" key="8">
    <source>
        <dbReference type="EMBL" id="KAJ0399852.1"/>
    </source>
</evidence>
<dbReference type="PANTHER" id="PTHR13628:SF1">
    <property type="entry name" value="TRANSMEMBRANE PROTEIN 267"/>
    <property type="match status" value="1"/>
</dbReference>
<feature type="compositionally biased region" description="Basic and acidic residues" evidence="6">
    <location>
        <begin position="244"/>
        <end position="253"/>
    </location>
</feature>
<feature type="transmembrane region" description="Helical" evidence="7">
    <location>
        <begin position="194"/>
        <end position="213"/>
    </location>
</feature>
<evidence type="ECO:0000256" key="5">
    <source>
        <dbReference type="ARBA" id="ARBA00023136"/>
    </source>
</evidence>
<evidence type="ECO:0000256" key="4">
    <source>
        <dbReference type="ARBA" id="ARBA00022989"/>
    </source>
</evidence>
<evidence type="ECO:0000256" key="1">
    <source>
        <dbReference type="ARBA" id="ARBA00004141"/>
    </source>
</evidence>
<dbReference type="InterPro" id="IPR026572">
    <property type="entry name" value="TMEM267"/>
</dbReference>
<name>A0AAD5QA14_PYTIN</name>
<dbReference type="PANTHER" id="PTHR13628">
    <property type="entry name" value="TRANSMEMBRANE PROTEIN 267"/>
    <property type="match status" value="1"/>
</dbReference>
<feature type="transmembrane region" description="Helical" evidence="7">
    <location>
        <begin position="105"/>
        <end position="129"/>
    </location>
</feature>
<protein>
    <recommendedName>
        <fullName evidence="2">Transmembrane protein 267</fullName>
    </recommendedName>
</protein>
<evidence type="ECO:0000256" key="2">
    <source>
        <dbReference type="ARBA" id="ARBA00013977"/>
    </source>
</evidence>
<proteinExistence type="predicted"/>
<feature type="transmembrane region" description="Helical" evidence="7">
    <location>
        <begin position="34"/>
        <end position="56"/>
    </location>
</feature>
<dbReference type="GO" id="GO:0016020">
    <property type="term" value="C:membrane"/>
    <property type="evidence" value="ECO:0007669"/>
    <property type="project" value="UniProtKB-SubCell"/>
</dbReference>
<evidence type="ECO:0000256" key="3">
    <source>
        <dbReference type="ARBA" id="ARBA00022692"/>
    </source>
</evidence>
<keyword evidence="3 7" id="KW-0812">Transmembrane</keyword>
<keyword evidence="4 7" id="KW-1133">Transmembrane helix</keyword>
<comment type="subcellular location">
    <subcellularLocation>
        <location evidence="1">Membrane</location>
        <topology evidence="1">Multi-pass membrane protein</topology>
    </subcellularLocation>
</comment>
<feature type="transmembrane region" description="Helical" evidence="7">
    <location>
        <begin position="68"/>
        <end position="85"/>
    </location>
</feature>
<sequence length="253" mass="27951">MYVAVPLAPPSPAADAAPSRRTRPRDAPIKARRLLVALLLLVCVLSDLFLHQHVLLSHWRLLRHLVDSAAHGAVGACAWGLFLCFSRDKRATPVVSVWRSWRPFVLSCLATGILASALDIDHFVAAGALSLRGATHLQGRPFGHAVTFILAASVAVWGVSRHCGVSRSQSARRVCRVVIAWLSHQLRDGIRRGLWIWPLGSTPALFYPLYLAMELALPIALARWQRASFDDELDKNDDDDSEMGVERGENERC</sequence>
<reference evidence="8" key="1">
    <citation type="submission" date="2021-12" db="EMBL/GenBank/DDBJ databases">
        <title>Prjna785345.</title>
        <authorList>
            <person name="Rujirawat T."/>
            <person name="Krajaejun T."/>
        </authorList>
    </citation>
    <scope>NUCLEOTIDE SEQUENCE</scope>
    <source>
        <strain evidence="8">Pi057C3</strain>
    </source>
</reference>
<evidence type="ECO:0000313" key="9">
    <source>
        <dbReference type="Proteomes" id="UP001209570"/>
    </source>
</evidence>
<accession>A0AAD5QA14</accession>